<dbReference type="EMBL" id="JBEOKT010000016">
    <property type="protein sequence ID" value="MER2998987.1"/>
    <property type="molecule type" value="Genomic_DNA"/>
</dbReference>
<keyword evidence="3" id="KW-0804">Transcription</keyword>
<evidence type="ECO:0000313" key="5">
    <source>
        <dbReference type="EMBL" id="MER2998987.1"/>
    </source>
</evidence>
<dbReference type="Proteomes" id="UP001476807">
    <property type="component" value="Unassembled WGS sequence"/>
</dbReference>
<accession>A0ABV1RXZ8</accession>
<feature type="domain" description="HTH araC/xylS-type" evidence="4">
    <location>
        <begin position="228"/>
        <end position="326"/>
    </location>
</feature>
<reference evidence="5 6" key="1">
    <citation type="submission" date="2024-06" db="EMBL/GenBank/DDBJ databases">
        <title>Pontibacter populi HYL7-15.</title>
        <authorList>
            <person name="Kim M.K."/>
        </authorList>
    </citation>
    <scope>NUCLEOTIDE SEQUENCE [LARGE SCALE GENOMIC DNA]</scope>
    <source>
        <strain evidence="5 6">HYL7-15</strain>
    </source>
</reference>
<dbReference type="SMART" id="SM00342">
    <property type="entry name" value="HTH_ARAC"/>
    <property type="match status" value="1"/>
</dbReference>
<dbReference type="PROSITE" id="PS00041">
    <property type="entry name" value="HTH_ARAC_FAMILY_1"/>
    <property type="match status" value="1"/>
</dbReference>
<dbReference type="Pfam" id="PF12833">
    <property type="entry name" value="HTH_18"/>
    <property type="match status" value="1"/>
</dbReference>
<dbReference type="InterPro" id="IPR018060">
    <property type="entry name" value="HTH_AraC"/>
</dbReference>
<keyword evidence="2" id="KW-0238">DNA-binding</keyword>
<evidence type="ECO:0000256" key="2">
    <source>
        <dbReference type="ARBA" id="ARBA00023125"/>
    </source>
</evidence>
<dbReference type="PANTHER" id="PTHR47893:SF1">
    <property type="entry name" value="REGULATORY PROTEIN PCHR"/>
    <property type="match status" value="1"/>
</dbReference>
<proteinExistence type="predicted"/>
<dbReference type="InterPro" id="IPR053142">
    <property type="entry name" value="PchR_regulatory_protein"/>
</dbReference>
<organism evidence="5 6">
    <name type="scientific">Pontibacter populi</name>
    <dbReference type="NCBI Taxonomy" id="890055"/>
    <lineage>
        <taxon>Bacteria</taxon>
        <taxon>Pseudomonadati</taxon>
        <taxon>Bacteroidota</taxon>
        <taxon>Cytophagia</taxon>
        <taxon>Cytophagales</taxon>
        <taxon>Hymenobacteraceae</taxon>
        <taxon>Pontibacter</taxon>
    </lineage>
</organism>
<dbReference type="SUPFAM" id="SSF46689">
    <property type="entry name" value="Homeodomain-like"/>
    <property type="match status" value="1"/>
</dbReference>
<dbReference type="PROSITE" id="PS01124">
    <property type="entry name" value="HTH_ARAC_FAMILY_2"/>
    <property type="match status" value="1"/>
</dbReference>
<gene>
    <name evidence="5" type="ORF">ABS362_15645</name>
</gene>
<dbReference type="Gene3D" id="1.10.10.60">
    <property type="entry name" value="Homeodomain-like"/>
    <property type="match status" value="1"/>
</dbReference>
<name>A0ABV1RXZ8_9BACT</name>
<dbReference type="InterPro" id="IPR018062">
    <property type="entry name" value="HTH_AraC-typ_CS"/>
</dbReference>
<comment type="caution">
    <text evidence="5">The sequence shown here is derived from an EMBL/GenBank/DDBJ whole genome shotgun (WGS) entry which is preliminary data.</text>
</comment>
<evidence type="ECO:0000256" key="1">
    <source>
        <dbReference type="ARBA" id="ARBA00023015"/>
    </source>
</evidence>
<dbReference type="PANTHER" id="PTHR47893">
    <property type="entry name" value="REGULATORY PROTEIN PCHR"/>
    <property type="match status" value="1"/>
</dbReference>
<dbReference type="InterPro" id="IPR009057">
    <property type="entry name" value="Homeodomain-like_sf"/>
</dbReference>
<dbReference type="RefSeq" id="WP_350413521.1">
    <property type="nucleotide sequence ID" value="NZ_JBEOKT010000016.1"/>
</dbReference>
<sequence>MKGLSFVNLQEQLLQGPTGHYTWQDEFGVQSSLFESANGDLSLWHKTIQFPGVLIDHLKIKAPSSVVIQTSEKIPSTINLGFTLQGTTKSFFDDLPHPVQNAPLKHNLLYLANPAGKHVLNPIKQLENIHLAFQPEYFQDIISDDEPPFEKIKDNMERKRSMLFALDHGLIDLKIQQVLLDICNCVMKGSVKRLYMEAKVLELLALQVDSLYKPTTSGKNAADTDLFQQIRAYLTVHYLEEITLHSVCRHFGINEFKLKKGFQLHFQTSVIRYLTSLRMQQAKQLLELGECTIFQVSELLNYSHPNHFSIAFKKYFGISPSEVRRAKKVF</sequence>
<evidence type="ECO:0000259" key="4">
    <source>
        <dbReference type="PROSITE" id="PS01124"/>
    </source>
</evidence>
<keyword evidence="1" id="KW-0805">Transcription regulation</keyword>
<evidence type="ECO:0000256" key="3">
    <source>
        <dbReference type="ARBA" id="ARBA00023163"/>
    </source>
</evidence>
<protein>
    <submittedName>
        <fullName evidence="5">AraC family transcriptional regulator</fullName>
    </submittedName>
</protein>
<evidence type="ECO:0000313" key="6">
    <source>
        <dbReference type="Proteomes" id="UP001476807"/>
    </source>
</evidence>
<keyword evidence="6" id="KW-1185">Reference proteome</keyword>